<evidence type="ECO:0000313" key="2">
    <source>
        <dbReference type="Proteomes" id="UP000299102"/>
    </source>
</evidence>
<dbReference type="PANTHER" id="PTHR47331:SF1">
    <property type="entry name" value="GAG-LIKE PROTEIN"/>
    <property type="match status" value="1"/>
</dbReference>
<dbReference type="InterPro" id="IPR012337">
    <property type="entry name" value="RNaseH-like_sf"/>
</dbReference>
<sequence length="96" mass="11220">MLNWEAHVPEPLKGDNPTYRLAHHYRPFTFVGLDYFGPFCMTVGRQHRKRYLALFTCLTTRAVHLEIAGDLSAVSAVLALRRMISRRGYPRRDIFR</sequence>
<reference evidence="1 2" key="1">
    <citation type="journal article" date="2019" name="Commun. Biol.">
        <title>The bagworm genome reveals a unique fibroin gene that provides high tensile strength.</title>
        <authorList>
            <person name="Kono N."/>
            <person name="Nakamura H."/>
            <person name="Ohtoshi R."/>
            <person name="Tomita M."/>
            <person name="Numata K."/>
            <person name="Arakawa K."/>
        </authorList>
    </citation>
    <scope>NUCLEOTIDE SEQUENCE [LARGE SCALE GENOMIC DNA]</scope>
</reference>
<name>A0A4C1YE73_EUMVA</name>
<keyword evidence="2" id="KW-1185">Reference proteome</keyword>
<dbReference type="InterPro" id="IPR036397">
    <property type="entry name" value="RNaseH_sf"/>
</dbReference>
<dbReference type="AlphaFoldDB" id="A0A4C1YE73"/>
<dbReference type="PANTHER" id="PTHR47331">
    <property type="entry name" value="PHD-TYPE DOMAIN-CONTAINING PROTEIN"/>
    <property type="match status" value="1"/>
</dbReference>
<dbReference type="OrthoDB" id="8958038at2759"/>
<dbReference type="SUPFAM" id="SSF53098">
    <property type="entry name" value="Ribonuclease H-like"/>
    <property type="match status" value="1"/>
</dbReference>
<protein>
    <submittedName>
        <fullName evidence="1">Uncharacterized protein</fullName>
    </submittedName>
</protein>
<comment type="caution">
    <text evidence="1">The sequence shown here is derived from an EMBL/GenBank/DDBJ whole genome shotgun (WGS) entry which is preliminary data.</text>
</comment>
<dbReference type="GO" id="GO:0003676">
    <property type="term" value="F:nucleic acid binding"/>
    <property type="evidence" value="ECO:0007669"/>
    <property type="project" value="InterPro"/>
</dbReference>
<accession>A0A4C1YE73</accession>
<dbReference type="STRING" id="151549.A0A4C1YE73"/>
<dbReference type="Gene3D" id="3.30.420.10">
    <property type="entry name" value="Ribonuclease H-like superfamily/Ribonuclease H"/>
    <property type="match status" value="1"/>
</dbReference>
<organism evidence="1 2">
    <name type="scientific">Eumeta variegata</name>
    <name type="common">Bagworm moth</name>
    <name type="synonym">Eumeta japonica</name>
    <dbReference type="NCBI Taxonomy" id="151549"/>
    <lineage>
        <taxon>Eukaryota</taxon>
        <taxon>Metazoa</taxon>
        <taxon>Ecdysozoa</taxon>
        <taxon>Arthropoda</taxon>
        <taxon>Hexapoda</taxon>
        <taxon>Insecta</taxon>
        <taxon>Pterygota</taxon>
        <taxon>Neoptera</taxon>
        <taxon>Endopterygota</taxon>
        <taxon>Lepidoptera</taxon>
        <taxon>Glossata</taxon>
        <taxon>Ditrysia</taxon>
        <taxon>Tineoidea</taxon>
        <taxon>Psychidae</taxon>
        <taxon>Oiketicinae</taxon>
        <taxon>Eumeta</taxon>
    </lineage>
</organism>
<gene>
    <name evidence="1" type="ORF">EVAR_75366_1</name>
</gene>
<dbReference type="Proteomes" id="UP000299102">
    <property type="component" value="Unassembled WGS sequence"/>
</dbReference>
<proteinExistence type="predicted"/>
<evidence type="ECO:0000313" key="1">
    <source>
        <dbReference type="EMBL" id="GBP72747.1"/>
    </source>
</evidence>
<dbReference type="EMBL" id="BGZK01001155">
    <property type="protein sequence ID" value="GBP72747.1"/>
    <property type="molecule type" value="Genomic_DNA"/>
</dbReference>